<keyword evidence="3" id="KW-0812">Transmembrane</keyword>
<dbReference type="InterPro" id="IPR050252">
    <property type="entry name" value="Beta/Gamma-Crystallin"/>
</dbReference>
<dbReference type="Proteomes" id="UP000694620">
    <property type="component" value="Chromosome 3"/>
</dbReference>
<accession>A0A8C4RFW6</accession>
<evidence type="ECO:0000256" key="1">
    <source>
        <dbReference type="ARBA" id="ARBA00009646"/>
    </source>
</evidence>
<evidence type="ECO:0000256" key="3">
    <source>
        <dbReference type="SAM" id="Phobius"/>
    </source>
</evidence>
<sequence>MKKKRKSDFYQENLFYVYLMFKNVLLLLWQPPMEIDLFRFFYLNKYLIWFIFAEPDFQGIPAILLPGTYPNPEYWNSQHSIVRSLRPLKMVGNKKHDYSWLDLFCLAILYEKPFFEGKHLEVGNDIFSFQEEDVNDNASTTCSVSNFGSVGSFKILRGIWVAYEKPGFEGPQYLLEEGEYKDWSDWACSPITIQSLRTTLSDFLAPHVKFFSEPDFGDQGLIIDIMEQVANFDLTMYGSRTQSIEVIGGVWVAFEKPNFSGQSYILEKGLYSSCEDWGATNFKISSIQPVTLSHFLNFFFFYQIQVFSEPHFQGERQILESSAMVMPENLTVKSCKVLAGGFVAYDEEHFRGNQFVIEEGNYPNLTSIGFPSLDTHMRSLQIIGFEFSQPSITLYSKINFKGKKLIFTSEVVNLQLLGYDPHIFSLDVLGGLWVVYDQFNYKGRQILLGPHEIADWHKFSGWHKIASLRPLLQVYFKLRNRMTGTLMSITGGLDDINLIGIQADEDTGLDDQSVFAFEGLMSFISSQIAEDCCVETTGAIVIAGCRLGLSLEIGKENHFWTISPQGIIRLKIRPELVLEVKGKTQHN</sequence>
<dbReference type="PANTHER" id="PTHR11818:SF2">
    <property type="entry name" value="BETA_GAMMA CRYSTALLIN DOMAIN-CONTAINING PROTEIN 1"/>
    <property type="match status" value="1"/>
</dbReference>
<keyword evidence="6" id="KW-1185">Reference proteome</keyword>
<dbReference type="Pfam" id="PF00030">
    <property type="entry name" value="Crystall"/>
    <property type="match status" value="4"/>
</dbReference>
<dbReference type="AlphaFoldDB" id="A0A8C4RFW6"/>
<dbReference type="PANTHER" id="PTHR11818">
    <property type="entry name" value="BETA/GAMMA CRYSTALLIN"/>
    <property type="match status" value="1"/>
</dbReference>
<keyword evidence="3" id="KW-1133">Transmembrane helix</keyword>
<feature type="domain" description="Beta/gamma crystallin 'Greek key'" evidence="4">
    <location>
        <begin position="105"/>
        <end position="157"/>
    </location>
</feature>
<feature type="domain" description="Beta/gamma crystallin 'Greek key'" evidence="4">
    <location>
        <begin position="47"/>
        <end position="89"/>
    </location>
</feature>
<comment type="similarity">
    <text evidence="1">Belongs to the beta/gamma-crystallin family.</text>
</comment>
<feature type="domain" description="Beta/gamma crystallin 'Greek key'" evidence="4">
    <location>
        <begin position="431"/>
        <end position="472"/>
    </location>
</feature>
<organism evidence="5 6">
    <name type="scientific">Erpetoichthys calabaricus</name>
    <name type="common">Rope fish</name>
    <name type="synonym">Calamoichthys calabaricus</name>
    <dbReference type="NCBI Taxonomy" id="27687"/>
    <lineage>
        <taxon>Eukaryota</taxon>
        <taxon>Metazoa</taxon>
        <taxon>Chordata</taxon>
        <taxon>Craniata</taxon>
        <taxon>Vertebrata</taxon>
        <taxon>Euteleostomi</taxon>
        <taxon>Actinopterygii</taxon>
        <taxon>Polypteriformes</taxon>
        <taxon>Polypteridae</taxon>
        <taxon>Erpetoichthys</taxon>
    </lineage>
</organism>
<feature type="domain" description="Beta/gamma crystallin 'Greek key'" evidence="4">
    <location>
        <begin position="158"/>
        <end position="200"/>
    </location>
</feature>
<protein>
    <recommendedName>
        <fullName evidence="4">Beta/gamma crystallin 'Greek key' domain-containing protein</fullName>
    </recommendedName>
</protein>
<evidence type="ECO:0000259" key="4">
    <source>
        <dbReference type="PROSITE" id="PS50915"/>
    </source>
</evidence>
<dbReference type="SMART" id="SM00247">
    <property type="entry name" value="XTALbg"/>
    <property type="match status" value="4"/>
</dbReference>
<evidence type="ECO:0000256" key="2">
    <source>
        <dbReference type="ARBA" id="ARBA00022737"/>
    </source>
</evidence>
<dbReference type="PROSITE" id="PS50915">
    <property type="entry name" value="CRYSTALLIN_BETA_GAMMA"/>
    <property type="match status" value="6"/>
</dbReference>
<feature type="domain" description="Beta/gamma crystallin 'Greek key'" evidence="4">
    <location>
        <begin position="340"/>
        <end position="384"/>
    </location>
</feature>
<dbReference type="InterPro" id="IPR001064">
    <property type="entry name" value="Beta/gamma_crystallin"/>
</dbReference>
<reference evidence="5" key="3">
    <citation type="submission" date="2025-09" db="UniProtKB">
        <authorList>
            <consortium name="Ensembl"/>
        </authorList>
    </citation>
    <scope>IDENTIFICATION</scope>
</reference>
<dbReference type="Ensembl" id="ENSECRT00000002035.1">
    <property type="protein sequence ID" value="ENSECRP00000002007.1"/>
    <property type="gene ID" value="ENSECRG00000001379.1"/>
</dbReference>
<dbReference type="SUPFAM" id="SSF49695">
    <property type="entry name" value="gamma-Crystallin-like"/>
    <property type="match status" value="3"/>
</dbReference>
<feature type="transmembrane region" description="Helical" evidence="3">
    <location>
        <begin position="12"/>
        <end position="29"/>
    </location>
</feature>
<reference evidence="5" key="2">
    <citation type="submission" date="2025-08" db="UniProtKB">
        <authorList>
            <consortium name="Ensembl"/>
        </authorList>
    </citation>
    <scope>IDENTIFICATION</scope>
</reference>
<name>A0A8C4RFW6_ERPCA</name>
<evidence type="ECO:0000313" key="5">
    <source>
        <dbReference type="Ensembl" id="ENSECRP00000002007.1"/>
    </source>
</evidence>
<feature type="domain" description="Beta/gamma crystallin 'Greek key'" evidence="4">
    <location>
        <begin position="249"/>
        <end position="291"/>
    </location>
</feature>
<proteinExistence type="inferred from homology"/>
<evidence type="ECO:0000313" key="6">
    <source>
        <dbReference type="Proteomes" id="UP000694620"/>
    </source>
</evidence>
<keyword evidence="3" id="KW-0472">Membrane</keyword>
<dbReference type="PRINTS" id="PR01367">
    <property type="entry name" value="BGCRYSTALLIN"/>
</dbReference>
<keyword evidence="2" id="KW-0677">Repeat</keyword>
<dbReference type="GeneTree" id="ENSGT00940000155695"/>
<dbReference type="Gene3D" id="2.60.20.10">
    <property type="entry name" value="Crystallins"/>
    <property type="match status" value="5"/>
</dbReference>
<dbReference type="InterPro" id="IPR011024">
    <property type="entry name" value="G_crystallin-like"/>
</dbReference>
<reference evidence="5" key="1">
    <citation type="submission" date="2021-06" db="EMBL/GenBank/DDBJ databases">
        <authorList>
            <consortium name="Wellcome Sanger Institute Data Sharing"/>
        </authorList>
    </citation>
    <scope>NUCLEOTIDE SEQUENCE [LARGE SCALE GENOMIC DNA]</scope>
</reference>